<gene>
    <name evidence="2" type="ORF">EZS28_027044</name>
</gene>
<reference evidence="2 3" key="1">
    <citation type="submission" date="2019-03" db="EMBL/GenBank/DDBJ databases">
        <title>Single cell metagenomics reveals metabolic interactions within the superorganism composed of flagellate Streblomastix strix and complex community of Bacteroidetes bacteria on its surface.</title>
        <authorList>
            <person name="Treitli S.C."/>
            <person name="Kolisko M."/>
            <person name="Husnik F."/>
            <person name="Keeling P."/>
            <person name="Hampl V."/>
        </authorList>
    </citation>
    <scope>NUCLEOTIDE SEQUENCE [LARGE SCALE GENOMIC DNA]</scope>
    <source>
        <strain evidence="2">ST1C</strain>
    </source>
</reference>
<comment type="caution">
    <text evidence="2">The sequence shown here is derived from an EMBL/GenBank/DDBJ whole genome shotgun (WGS) entry which is preliminary data.</text>
</comment>
<proteinExistence type="predicted"/>
<evidence type="ECO:0000313" key="2">
    <source>
        <dbReference type="EMBL" id="KAA6377427.1"/>
    </source>
</evidence>
<accession>A0A5J4V4A6</accession>
<name>A0A5J4V4A6_9EUKA</name>
<evidence type="ECO:0000256" key="1">
    <source>
        <dbReference type="SAM" id="Phobius"/>
    </source>
</evidence>
<keyword evidence="1" id="KW-1133">Transmembrane helix</keyword>
<dbReference type="Proteomes" id="UP000324800">
    <property type="component" value="Unassembled WGS sequence"/>
</dbReference>
<organism evidence="2 3">
    <name type="scientific">Streblomastix strix</name>
    <dbReference type="NCBI Taxonomy" id="222440"/>
    <lineage>
        <taxon>Eukaryota</taxon>
        <taxon>Metamonada</taxon>
        <taxon>Preaxostyla</taxon>
        <taxon>Oxymonadida</taxon>
        <taxon>Streblomastigidae</taxon>
        <taxon>Streblomastix</taxon>
    </lineage>
</organism>
<keyword evidence="1" id="KW-0472">Membrane</keyword>
<dbReference type="EMBL" id="SNRW01009829">
    <property type="protein sequence ID" value="KAA6377427.1"/>
    <property type="molecule type" value="Genomic_DNA"/>
</dbReference>
<evidence type="ECO:0000313" key="3">
    <source>
        <dbReference type="Proteomes" id="UP000324800"/>
    </source>
</evidence>
<dbReference type="AlphaFoldDB" id="A0A5J4V4A6"/>
<keyword evidence="1" id="KW-0812">Transmembrane</keyword>
<feature type="transmembrane region" description="Helical" evidence="1">
    <location>
        <begin position="17"/>
        <end position="40"/>
    </location>
</feature>
<protein>
    <submittedName>
        <fullName evidence="2">Uncharacterized protein</fullName>
    </submittedName>
</protein>
<sequence length="80" mass="8948">MQTNTNNPVMIVTGKSIWFNLGIIFFAADILTAIGIIFAFVFRAGLAYLLLVLVGFSTLKQLHVESIQWIQKEIPNNNAH</sequence>